<dbReference type="Proteomes" id="UP000271162">
    <property type="component" value="Unassembled WGS sequence"/>
</dbReference>
<name>A0A0N4XKU5_NIPBR</name>
<reference evidence="1 2" key="2">
    <citation type="submission" date="2018-11" db="EMBL/GenBank/DDBJ databases">
        <authorList>
            <consortium name="Pathogen Informatics"/>
        </authorList>
    </citation>
    <scope>NUCLEOTIDE SEQUENCE [LARGE SCALE GENOMIC DNA]</scope>
</reference>
<evidence type="ECO:0000313" key="2">
    <source>
        <dbReference type="Proteomes" id="UP000271162"/>
    </source>
</evidence>
<dbReference type="AlphaFoldDB" id="A0A0N4XKU5"/>
<dbReference type="WBParaSite" id="NBR_0000314701-mRNA-1">
    <property type="protein sequence ID" value="NBR_0000314701-mRNA-1"/>
    <property type="gene ID" value="NBR_0000314701"/>
</dbReference>
<gene>
    <name evidence="1" type="ORF">NBR_LOCUS3148</name>
</gene>
<accession>A0A0N4XKU5</accession>
<proteinExistence type="predicted"/>
<organism evidence="3">
    <name type="scientific">Nippostrongylus brasiliensis</name>
    <name type="common">Rat hookworm</name>
    <dbReference type="NCBI Taxonomy" id="27835"/>
    <lineage>
        <taxon>Eukaryota</taxon>
        <taxon>Metazoa</taxon>
        <taxon>Ecdysozoa</taxon>
        <taxon>Nematoda</taxon>
        <taxon>Chromadorea</taxon>
        <taxon>Rhabditida</taxon>
        <taxon>Rhabditina</taxon>
        <taxon>Rhabditomorpha</taxon>
        <taxon>Strongyloidea</taxon>
        <taxon>Heligmosomidae</taxon>
        <taxon>Nippostrongylus</taxon>
    </lineage>
</organism>
<evidence type="ECO:0000313" key="1">
    <source>
        <dbReference type="EMBL" id="VDL66737.1"/>
    </source>
</evidence>
<sequence length="93" mass="10091">MFDFLQCLTRPLHRRAIALTTDLVDLVTPLVRRVTIALTRNSDTAKIACGEDQCACARGELANGPQVLSPCARHELAIRVSCETSPSRTALLG</sequence>
<dbReference type="EMBL" id="UYSL01004370">
    <property type="protein sequence ID" value="VDL66737.1"/>
    <property type="molecule type" value="Genomic_DNA"/>
</dbReference>
<keyword evidence="2" id="KW-1185">Reference proteome</keyword>
<reference evidence="3" key="1">
    <citation type="submission" date="2017-02" db="UniProtKB">
        <authorList>
            <consortium name="WormBaseParasite"/>
        </authorList>
    </citation>
    <scope>IDENTIFICATION</scope>
</reference>
<evidence type="ECO:0000313" key="3">
    <source>
        <dbReference type="WBParaSite" id="NBR_0000314701-mRNA-1"/>
    </source>
</evidence>
<protein>
    <submittedName>
        <fullName evidence="3">Secreted protein</fullName>
    </submittedName>
</protein>